<feature type="compositionally biased region" description="Polar residues" evidence="2">
    <location>
        <begin position="649"/>
        <end position="660"/>
    </location>
</feature>
<evidence type="ECO:0000313" key="5">
    <source>
        <dbReference type="Proteomes" id="UP000822688"/>
    </source>
</evidence>
<protein>
    <recommendedName>
        <fullName evidence="3">WRC domain-containing protein</fullName>
    </recommendedName>
</protein>
<gene>
    <name evidence="4" type="ORF">KC19_7G000900</name>
</gene>
<keyword evidence="1" id="KW-0539">Nucleus</keyword>
<feature type="region of interest" description="Disordered" evidence="2">
    <location>
        <begin position="531"/>
        <end position="552"/>
    </location>
</feature>
<dbReference type="AlphaFoldDB" id="A0A8T0H4F0"/>
<evidence type="ECO:0000259" key="3">
    <source>
        <dbReference type="PROSITE" id="PS51667"/>
    </source>
</evidence>
<dbReference type="PROSITE" id="PS51667">
    <property type="entry name" value="WRC"/>
    <property type="match status" value="1"/>
</dbReference>
<comment type="caution">
    <text evidence="4">The sequence shown here is derived from an EMBL/GenBank/DDBJ whole genome shotgun (WGS) entry which is preliminary data.</text>
</comment>
<feature type="domain" description="WRC" evidence="3">
    <location>
        <begin position="492"/>
        <end position="537"/>
    </location>
</feature>
<dbReference type="InterPro" id="IPR014977">
    <property type="entry name" value="WRC_dom"/>
</dbReference>
<feature type="region of interest" description="Disordered" evidence="2">
    <location>
        <begin position="640"/>
        <end position="669"/>
    </location>
</feature>
<keyword evidence="5" id="KW-1185">Reference proteome</keyword>
<feature type="compositionally biased region" description="Basic and acidic residues" evidence="2">
    <location>
        <begin position="249"/>
        <end position="258"/>
    </location>
</feature>
<evidence type="ECO:0000256" key="2">
    <source>
        <dbReference type="SAM" id="MobiDB-lite"/>
    </source>
</evidence>
<dbReference type="EMBL" id="CM026428">
    <property type="protein sequence ID" value="KAG0565605.1"/>
    <property type="molecule type" value="Genomic_DNA"/>
</dbReference>
<proteinExistence type="predicted"/>
<accession>A0A8T0H4F0</accession>
<dbReference type="PANTHER" id="PTHR34122:SF4">
    <property type="entry name" value="WRC DOMAIN-CONTAINING PROTEIN"/>
    <property type="match status" value="1"/>
</dbReference>
<feature type="compositionally biased region" description="Basic and acidic residues" evidence="2">
    <location>
        <begin position="534"/>
        <end position="552"/>
    </location>
</feature>
<organism evidence="4 5">
    <name type="scientific">Ceratodon purpureus</name>
    <name type="common">Fire moss</name>
    <name type="synonym">Dicranum purpureum</name>
    <dbReference type="NCBI Taxonomy" id="3225"/>
    <lineage>
        <taxon>Eukaryota</taxon>
        <taxon>Viridiplantae</taxon>
        <taxon>Streptophyta</taxon>
        <taxon>Embryophyta</taxon>
        <taxon>Bryophyta</taxon>
        <taxon>Bryophytina</taxon>
        <taxon>Bryopsida</taxon>
        <taxon>Dicranidae</taxon>
        <taxon>Pseudoditrichales</taxon>
        <taxon>Ditrichaceae</taxon>
        <taxon>Ceratodon</taxon>
    </lineage>
</organism>
<evidence type="ECO:0000313" key="4">
    <source>
        <dbReference type="EMBL" id="KAG0565605.1"/>
    </source>
</evidence>
<sequence length="768" mass="84498">MVERFIGPGRMRIRKPHHRNTVNTILSVSPEDVRPATVGPLLKFGWDGDDRSNVTTSTMSSGMEGQVIKTITTTGTGTGARTEQSGLESVTTISRQSASPGVSMLQSEHVVEEPTLSTERGMKLEPDMAVHLGGSSNVDVNDVVDHVGAELEGSTLSVEQLWQTQDGEEHVTRHYVRRSNATRKGGDVPALAHVESSMTVAAQPSAVEGDGNDRIKQTCKSELRSVHVKMELLSSDIGALKRKLPLENSSEKKSEGEVNHPSTAPEGSVLHILYLQLLAAGSEGMTLKELFTSFKKQTALPSLASDWKKQVRDHLKSNSHFDEVKGHYLLCEQAVQPKRRSGSSNRSYLDANPRATNSSRQLPFVRTTTVVPTDSTAAAAQPSALSLQKHEGVQTRRKAYERSIEAILTESAIEFQKMQQSLGNMEVTDFSDSRADYTVIKADPAGSQATQTPLPTRKRKSSSDNEELDTHSKTIRGSLQAMQARIVAQTGVQKGVPCSRKDDARRWRCPLMAMEGHTLCEHHKTLQLRKRVKKQEESKLARRSGGKETKLTETEPCLTIDKEDIVAGLGGVHAVEALMDLQGRVREGEYVEVVQPRRISLHDTVDEAEAMEEDATPNLIEEKDSEVFMNNSFETVHTATTTTTTTPTFNEASRESQISSGGEPDDVHTNVHHERAIPGSLNDEPPKGPVNDESSNVIAERLLPQVFKNAPKKRYVAAKKTVVNVDVVKEKSQERETSPLIRPPTIPPLPAMYGMRRKAIKNRSLLLL</sequence>
<reference evidence="4" key="1">
    <citation type="submission" date="2020-06" db="EMBL/GenBank/DDBJ databases">
        <title>WGS assembly of Ceratodon purpureus strain R40.</title>
        <authorList>
            <person name="Carey S.B."/>
            <person name="Jenkins J."/>
            <person name="Shu S."/>
            <person name="Lovell J.T."/>
            <person name="Sreedasyam A."/>
            <person name="Maumus F."/>
            <person name="Tiley G.P."/>
            <person name="Fernandez-Pozo N."/>
            <person name="Barry K."/>
            <person name="Chen C."/>
            <person name="Wang M."/>
            <person name="Lipzen A."/>
            <person name="Daum C."/>
            <person name="Saski C.A."/>
            <person name="Payton A.C."/>
            <person name="Mcbreen J.C."/>
            <person name="Conrad R.E."/>
            <person name="Kollar L.M."/>
            <person name="Olsson S."/>
            <person name="Huttunen S."/>
            <person name="Landis J.B."/>
            <person name="Wickett N.J."/>
            <person name="Johnson M.G."/>
            <person name="Rensing S.A."/>
            <person name="Grimwood J."/>
            <person name="Schmutz J."/>
            <person name="Mcdaniel S.F."/>
        </authorList>
    </citation>
    <scope>NUCLEOTIDE SEQUENCE</scope>
    <source>
        <strain evidence="4">R40</strain>
    </source>
</reference>
<evidence type="ECO:0000256" key="1">
    <source>
        <dbReference type="ARBA" id="ARBA00023242"/>
    </source>
</evidence>
<name>A0A8T0H4F0_CERPU</name>
<feature type="region of interest" description="Disordered" evidence="2">
    <location>
        <begin position="442"/>
        <end position="471"/>
    </location>
</feature>
<feature type="region of interest" description="Disordered" evidence="2">
    <location>
        <begin position="244"/>
        <end position="265"/>
    </location>
</feature>
<dbReference type="PANTHER" id="PTHR34122">
    <property type="entry name" value="EXPRESSED PROTEIN-RELATED"/>
    <property type="match status" value="1"/>
</dbReference>
<dbReference type="Proteomes" id="UP000822688">
    <property type="component" value="Chromosome 7"/>
</dbReference>